<dbReference type="Proteomes" id="UP000243084">
    <property type="component" value="Unassembled WGS sequence"/>
</dbReference>
<reference evidence="2" key="1">
    <citation type="submission" date="2016-10" db="EMBL/GenBank/DDBJ databases">
        <authorList>
            <person name="Varghese N."/>
            <person name="Submissions S."/>
        </authorList>
    </citation>
    <scope>NUCLEOTIDE SEQUENCE [LARGE SCALE GENOMIC DNA]</scope>
    <source>
        <strain evidence="2">JCM 18195</strain>
    </source>
</reference>
<evidence type="ECO:0000313" key="1">
    <source>
        <dbReference type="EMBL" id="SFP53645.1"/>
    </source>
</evidence>
<organism evidence="1 2">
    <name type="scientific">Geopseudomonas sagittaria</name>
    <dbReference type="NCBI Taxonomy" id="1135990"/>
    <lineage>
        <taxon>Bacteria</taxon>
        <taxon>Pseudomonadati</taxon>
        <taxon>Pseudomonadota</taxon>
        <taxon>Gammaproteobacteria</taxon>
        <taxon>Pseudomonadales</taxon>
        <taxon>Pseudomonadaceae</taxon>
        <taxon>Geopseudomonas</taxon>
    </lineage>
</organism>
<keyword evidence="2" id="KW-1185">Reference proteome</keyword>
<sequence>MIIDAYPLLAGALVVGLVIAFGGDYENTRSNWLAHACPEAVSSQSCFLPHPGGWPVTLP</sequence>
<dbReference type="AlphaFoldDB" id="A0A1I5R5B5"/>
<gene>
    <name evidence="1" type="ORF">SAMN05216229_103166</name>
</gene>
<accession>A0A1I5R5B5</accession>
<protein>
    <submittedName>
        <fullName evidence="1">Uncharacterized protein</fullName>
    </submittedName>
</protein>
<dbReference type="RefSeq" id="WP_092428946.1">
    <property type="nucleotide sequence ID" value="NZ_FOXM01000003.1"/>
</dbReference>
<dbReference type="EMBL" id="FOXM01000003">
    <property type="protein sequence ID" value="SFP53645.1"/>
    <property type="molecule type" value="Genomic_DNA"/>
</dbReference>
<proteinExistence type="predicted"/>
<evidence type="ECO:0000313" key="2">
    <source>
        <dbReference type="Proteomes" id="UP000243084"/>
    </source>
</evidence>
<name>A0A1I5R5B5_9GAMM</name>